<reference evidence="1" key="1">
    <citation type="submission" date="2023-06" db="EMBL/GenBank/DDBJ databases">
        <authorList>
            <person name="Kurt Z."/>
        </authorList>
    </citation>
    <scope>NUCLEOTIDE SEQUENCE</scope>
</reference>
<protein>
    <submittedName>
        <fullName evidence="2">Hypothetical_protein</fullName>
    </submittedName>
</protein>
<organism evidence="1">
    <name type="scientific">Hexamita inflata</name>
    <dbReference type="NCBI Taxonomy" id="28002"/>
    <lineage>
        <taxon>Eukaryota</taxon>
        <taxon>Metamonada</taxon>
        <taxon>Diplomonadida</taxon>
        <taxon>Hexamitidae</taxon>
        <taxon>Hexamitinae</taxon>
        <taxon>Hexamita</taxon>
    </lineage>
</organism>
<evidence type="ECO:0000313" key="2">
    <source>
        <dbReference type="EMBL" id="CAL6107032.1"/>
    </source>
</evidence>
<comment type="caution">
    <text evidence="1">The sequence shown here is derived from an EMBL/GenBank/DDBJ whole genome shotgun (WGS) entry which is preliminary data.</text>
</comment>
<sequence>MNQQIQTVNQIMHYYICLIRESVLQNQSGEGYYCYGMLLFSETIVLISIQQPAVLYRFCVQIQLQYIQMSSQQQNESYQTTGLLSNKRSQSDLLVFEFQITSEYRMSLSKLKQLNLSMLSWNQFQIKYISKNTNDSTQSCILILAFGDVLAVDNQQRK</sequence>
<dbReference type="EMBL" id="CATOUU010000808">
    <property type="protein sequence ID" value="CAI9950282.1"/>
    <property type="molecule type" value="Genomic_DNA"/>
</dbReference>
<evidence type="ECO:0000313" key="1">
    <source>
        <dbReference type="EMBL" id="CAI9950282.1"/>
    </source>
</evidence>
<gene>
    <name evidence="1" type="ORF">HINF_LOCUS37927</name>
    <name evidence="2" type="ORF">HINF_LOCUS74195</name>
</gene>
<accession>A0AA86QC14</accession>
<keyword evidence="3" id="KW-1185">Reference proteome</keyword>
<dbReference type="EMBL" id="CAXDID020000625">
    <property type="protein sequence ID" value="CAL6107032.1"/>
    <property type="molecule type" value="Genomic_DNA"/>
</dbReference>
<dbReference type="AlphaFoldDB" id="A0AA86QC14"/>
<dbReference type="Proteomes" id="UP001642409">
    <property type="component" value="Unassembled WGS sequence"/>
</dbReference>
<reference evidence="2 3" key="2">
    <citation type="submission" date="2024-07" db="EMBL/GenBank/DDBJ databases">
        <authorList>
            <person name="Akdeniz Z."/>
        </authorList>
    </citation>
    <scope>NUCLEOTIDE SEQUENCE [LARGE SCALE GENOMIC DNA]</scope>
</reference>
<name>A0AA86QC14_9EUKA</name>
<evidence type="ECO:0000313" key="3">
    <source>
        <dbReference type="Proteomes" id="UP001642409"/>
    </source>
</evidence>
<proteinExistence type="predicted"/>